<comment type="similarity">
    <text evidence="1">Belongs to the methyltransferase superfamily.</text>
</comment>
<dbReference type="InterPro" id="IPR051052">
    <property type="entry name" value="Diverse_substrate_MTase"/>
</dbReference>
<evidence type="ECO:0000256" key="2">
    <source>
        <dbReference type="ARBA" id="ARBA00022603"/>
    </source>
</evidence>
<keyword evidence="3" id="KW-0808">Transferase</keyword>
<evidence type="ECO:0000259" key="5">
    <source>
        <dbReference type="Pfam" id="PF08241"/>
    </source>
</evidence>
<sequence>MAVRNTFCRKVAFNTTIRGSRSISSHTEDTTNVWKLNVEDDIRYWTGYLSTRPKYTTEFYDLIYAYHDAHSNCSNLAHDVGAGPGQVSAKLAKRFKHVVVSDNNPNHVDFALYQLKSQQGHPGDSSFSFKVARGEELGGQYASGSADLVVCALTFPLLDTEAALRSFHTLLKPGSTLAIWFYGRAHFAEPEYASRCQPLLDTITDHHFRRVIQADNMAPATRASWKRTADGIASWLDYIPFHESDWIDVERRKWNSSWTTMGFFTNRACGFPVEPVSRVTPREKVLEIEDPELWRKDWTVDQLKSFANHIFPFPYIDEESVRPVWKRLQWEMGGAHAKRAFSWPVALTLASKR</sequence>
<evidence type="ECO:0000256" key="3">
    <source>
        <dbReference type="ARBA" id="ARBA00022679"/>
    </source>
</evidence>
<reference evidence="6" key="1">
    <citation type="submission" date="2022-11" db="EMBL/GenBank/DDBJ databases">
        <authorList>
            <person name="Petersen C."/>
        </authorList>
    </citation>
    <scope>NUCLEOTIDE SEQUENCE</scope>
    <source>
        <strain evidence="6">IBT 19713</strain>
    </source>
</reference>
<dbReference type="GO" id="GO:0032259">
    <property type="term" value="P:methylation"/>
    <property type="evidence" value="ECO:0007669"/>
    <property type="project" value="UniProtKB-KW"/>
</dbReference>
<organism evidence="6 7">
    <name type="scientific">Penicillium chermesinum</name>
    <dbReference type="NCBI Taxonomy" id="63820"/>
    <lineage>
        <taxon>Eukaryota</taxon>
        <taxon>Fungi</taxon>
        <taxon>Dikarya</taxon>
        <taxon>Ascomycota</taxon>
        <taxon>Pezizomycotina</taxon>
        <taxon>Eurotiomycetes</taxon>
        <taxon>Eurotiomycetidae</taxon>
        <taxon>Eurotiales</taxon>
        <taxon>Aspergillaceae</taxon>
        <taxon>Penicillium</taxon>
    </lineage>
</organism>
<evidence type="ECO:0000256" key="4">
    <source>
        <dbReference type="ARBA" id="ARBA00022691"/>
    </source>
</evidence>
<evidence type="ECO:0000313" key="7">
    <source>
        <dbReference type="Proteomes" id="UP001150941"/>
    </source>
</evidence>
<evidence type="ECO:0000313" key="6">
    <source>
        <dbReference type="EMBL" id="KAJ5245946.1"/>
    </source>
</evidence>
<dbReference type="Proteomes" id="UP001150941">
    <property type="component" value="Unassembled WGS sequence"/>
</dbReference>
<name>A0A9W9TW41_9EURO</name>
<dbReference type="AlphaFoldDB" id="A0A9W9TW41"/>
<dbReference type="EMBL" id="JAPQKS010000002">
    <property type="protein sequence ID" value="KAJ5245946.1"/>
    <property type="molecule type" value="Genomic_DNA"/>
</dbReference>
<dbReference type="InterPro" id="IPR029063">
    <property type="entry name" value="SAM-dependent_MTases_sf"/>
</dbReference>
<dbReference type="InterPro" id="IPR013216">
    <property type="entry name" value="Methyltransf_11"/>
</dbReference>
<dbReference type="GeneID" id="83197529"/>
<reference evidence="6" key="2">
    <citation type="journal article" date="2023" name="IMA Fungus">
        <title>Comparative genomic study of the Penicillium genus elucidates a diverse pangenome and 15 lateral gene transfer events.</title>
        <authorList>
            <person name="Petersen C."/>
            <person name="Sorensen T."/>
            <person name="Nielsen M.R."/>
            <person name="Sondergaard T.E."/>
            <person name="Sorensen J.L."/>
            <person name="Fitzpatrick D.A."/>
            <person name="Frisvad J.C."/>
            <person name="Nielsen K.L."/>
        </authorList>
    </citation>
    <scope>NUCLEOTIDE SEQUENCE</scope>
    <source>
        <strain evidence="6">IBT 19713</strain>
    </source>
</reference>
<evidence type="ECO:0000256" key="1">
    <source>
        <dbReference type="ARBA" id="ARBA00008361"/>
    </source>
</evidence>
<feature type="domain" description="Methyltransferase type 11" evidence="5">
    <location>
        <begin position="79"/>
        <end position="179"/>
    </location>
</feature>
<dbReference type="SUPFAM" id="SSF53335">
    <property type="entry name" value="S-adenosyl-L-methionine-dependent methyltransferases"/>
    <property type="match status" value="1"/>
</dbReference>
<dbReference type="PANTHER" id="PTHR44942:SF4">
    <property type="entry name" value="METHYLTRANSFERASE TYPE 11 DOMAIN-CONTAINING PROTEIN"/>
    <property type="match status" value="1"/>
</dbReference>
<protein>
    <submittedName>
        <fullName evidence="6">S-adenosyl-L-methionine-dependent methyltransferase</fullName>
    </submittedName>
</protein>
<dbReference type="RefSeq" id="XP_058333367.1">
    <property type="nucleotide sequence ID" value="XM_058470226.1"/>
</dbReference>
<keyword evidence="4" id="KW-0949">S-adenosyl-L-methionine</keyword>
<keyword evidence="7" id="KW-1185">Reference proteome</keyword>
<dbReference type="Gene3D" id="3.40.50.150">
    <property type="entry name" value="Vaccinia Virus protein VP39"/>
    <property type="match status" value="1"/>
</dbReference>
<dbReference type="CDD" id="cd02440">
    <property type="entry name" value="AdoMet_MTases"/>
    <property type="match status" value="1"/>
</dbReference>
<dbReference type="Pfam" id="PF08241">
    <property type="entry name" value="Methyltransf_11"/>
    <property type="match status" value="1"/>
</dbReference>
<dbReference type="GO" id="GO:0008757">
    <property type="term" value="F:S-adenosylmethionine-dependent methyltransferase activity"/>
    <property type="evidence" value="ECO:0007669"/>
    <property type="project" value="InterPro"/>
</dbReference>
<proteinExistence type="inferred from homology"/>
<comment type="caution">
    <text evidence="6">The sequence shown here is derived from an EMBL/GenBank/DDBJ whole genome shotgun (WGS) entry which is preliminary data.</text>
</comment>
<gene>
    <name evidence="6" type="ORF">N7468_000929</name>
</gene>
<accession>A0A9W9TW41</accession>
<dbReference type="PANTHER" id="PTHR44942">
    <property type="entry name" value="METHYLTRANSF_11 DOMAIN-CONTAINING PROTEIN"/>
    <property type="match status" value="1"/>
</dbReference>
<keyword evidence="2 6" id="KW-0489">Methyltransferase</keyword>
<dbReference type="OrthoDB" id="10004862at2759"/>